<dbReference type="VEuPathDB" id="TrichDB:TRFO_34662"/>
<gene>
    <name evidence="1" type="ORF">TRFO_34662</name>
</gene>
<accession>A0A1J4JNX7</accession>
<keyword evidence="2" id="KW-1185">Reference proteome</keyword>
<dbReference type="Proteomes" id="UP000179807">
    <property type="component" value="Unassembled WGS sequence"/>
</dbReference>
<name>A0A1J4JNX7_9EUKA</name>
<evidence type="ECO:0000313" key="1">
    <source>
        <dbReference type="EMBL" id="OHS98972.1"/>
    </source>
</evidence>
<dbReference type="SUPFAM" id="SSF48371">
    <property type="entry name" value="ARM repeat"/>
    <property type="match status" value="1"/>
</dbReference>
<organism evidence="1 2">
    <name type="scientific">Tritrichomonas foetus</name>
    <dbReference type="NCBI Taxonomy" id="1144522"/>
    <lineage>
        <taxon>Eukaryota</taxon>
        <taxon>Metamonada</taxon>
        <taxon>Parabasalia</taxon>
        <taxon>Tritrichomonadida</taxon>
        <taxon>Tritrichomonadidae</taxon>
        <taxon>Tritrichomonas</taxon>
    </lineage>
</organism>
<dbReference type="GeneID" id="94844492"/>
<sequence length="503" mass="58304">MKEIHSKILTIYRFSLTNNSPFHQMDEIEKQLPIKPHQDDLSLLLLEKSLQNSDSNNGTNSEDLDDFDQTEFNYYIQTINEIFASGNVNQISSVFEVVYNIMNQHKDDDPSISDFDETIIKNVFENMMKYFDSNCGDLLQIILKFLLHFSEFVSELGLFLAQTGYLIPIYNFFTTQNLPAEIASDFLRFMSNIIMSSPLTRDQLVENGLLNYFFIVFNNCINDRVIIECLLNCIYNFFKYNSFEKVNEMNEFTNLLEFLPNLIIKLFSIPEIYDLAFISYLSNDYIIQSLYIYVNDDKALPSDTNENIGILLDLEIPQKLFRLLQSELPYEFKKTIDFLVTDIIKRTFLYAESSLLPEFSATIDVSILLNFFDLEKLHVCENILCIIEYIICNQPATVNLLNSLNFYGNMMNIVDNLPYSLKKCIIGDIVASIIVTTSTEIIQLFSNEEIVELLSDYINQGQLPCSEKIPEALEKINSILAEDDYISAKIREILESCEYRECI</sequence>
<protein>
    <submittedName>
        <fullName evidence="1">Uncharacterized protein</fullName>
    </submittedName>
</protein>
<dbReference type="InterPro" id="IPR016024">
    <property type="entry name" value="ARM-type_fold"/>
</dbReference>
<comment type="caution">
    <text evidence="1">The sequence shown here is derived from an EMBL/GenBank/DDBJ whole genome shotgun (WGS) entry which is preliminary data.</text>
</comment>
<evidence type="ECO:0000313" key="2">
    <source>
        <dbReference type="Proteomes" id="UP000179807"/>
    </source>
</evidence>
<dbReference type="EMBL" id="MLAK01001029">
    <property type="protein sequence ID" value="OHS98972.1"/>
    <property type="molecule type" value="Genomic_DNA"/>
</dbReference>
<reference evidence="1" key="1">
    <citation type="submission" date="2016-10" db="EMBL/GenBank/DDBJ databases">
        <authorList>
            <person name="Benchimol M."/>
            <person name="Almeida L.G."/>
            <person name="Vasconcelos A.T."/>
            <person name="Perreira-Neves A."/>
            <person name="Rosa I.A."/>
            <person name="Tasca T."/>
            <person name="Bogo M.R."/>
            <person name="de Souza W."/>
        </authorList>
    </citation>
    <scope>NUCLEOTIDE SEQUENCE [LARGE SCALE GENOMIC DNA]</scope>
    <source>
        <strain evidence="1">K</strain>
    </source>
</reference>
<dbReference type="AlphaFoldDB" id="A0A1J4JNX7"/>
<proteinExistence type="predicted"/>
<dbReference type="RefSeq" id="XP_068352109.1">
    <property type="nucleotide sequence ID" value="XM_068509788.1"/>
</dbReference>